<evidence type="ECO:0000313" key="10">
    <source>
        <dbReference type="Proteomes" id="UP000294364"/>
    </source>
</evidence>
<comment type="similarity">
    <text evidence="1 6">Belongs to the universal ribosomal protein uL6 family.</text>
</comment>
<evidence type="ECO:0000256" key="3">
    <source>
        <dbReference type="ARBA" id="ARBA00023274"/>
    </source>
</evidence>
<feature type="domain" description="Large ribosomal subunit protein uL6 alpha-beta" evidence="8">
    <location>
        <begin position="11"/>
        <end position="79"/>
    </location>
</feature>
<name>A0A451CZ39_9GAMM</name>
<dbReference type="AlphaFoldDB" id="A0A451CZ39"/>
<evidence type="ECO:0000256" key="2">
    <source>
        <dbReference type="ARBA" id="ARBA00022980"/>
    </source>
</evidence>
<dbReference type="OrthoDB" id="9805007at2"/>
<keyword evidence="3 6" id="KW-0687">Ribonucleoprotein</keyword>
<dbReference type="Gene3D" id="3.90.930.12">
    <property type="entry name" value="Ribosomal protein L6, alpha-beta domain"/>
    <property type="match status" value="2"/>
</dbReference>
<evidence type="ECO:0000256" key="7">
    <source>
        <dbReference type="RuleBase" id="RU003870"/>
    </source>
</evidence>
<comment type="function">
    <text evidence="7">This protein binds to the 23S rRNA, and is important in its secondary structure. It is located near the subunit interface in the base of the L7/L12 stalk, and near the tRNA binding site of the peptidyltransferase center.</text>
</comment>
<dbReference type="InterPro" id="IPR002358">
    <property type="entry name" value="Ribosomal_uL6_CS"/>
</dbReference>
<dbReference type="PIRSF" id="PIRSF002162">
    <property type="entry name" value="Ribosomal_L6"/>
    <property type="match status" value="1"/>
</dbReference>
<protein>
    <recommendedName>
        <fullName evidence="4 5">50S ribosomal protein L6</fullName>
    </recommendedName>
</protein>
<organism evidence="9 10">
    <name type="scientific">Candidatus Erwinia haradaeae</name>
    <dbReference type="NCBI Taxonomy" id="1922217"/>
    <lineage>
        <taxon>Bacteria</taxon>
        <taxon>Pseudomonadati</taxon>
        <taxon>Pseudomonadota</taxon>
        <taxon>Gammaproteobacteria</taxon>
        <taxon>Enterobacterales</taxon>
        <taxon>Erwiniaceae</taxon>
        <taxon>Erwinia</taxon>
    </lineage>
</organism>
<evidence type="ECO:0000256" key="5">
    <source>
        <dbReference type="NCBIfam" id="TIGR03654"/>
    </source>
</evidence>
<dbReference type="GO" id="GO:0022625">
    <property type="term" value="C:cytosolic large ribosomal subunit"/>
    <property type="evidence" value="ECO:0007669"/>
    <property type="project" value="UniProtKB-UniRule"/>
</dbReference>
<dbReference type="GO" id="GO:0019843">
    <property type="term" value="F:rRNA binding"/>
    <property type="evidence" value="ECO:0007669"/>
    <property type="project" value="UniProtKB-UniRule"/>
</dbReference>
<dbReference type="NCBIfam" id="TIGR03654">
    <property type="entry name" value="L6_bact"/>
    <property type="match status" value="1"/>
</dbReference>
<dbReference type="InterPro" id="IPR000702">
    <property type="entry name" value="Ribosomal_uL6-like"/>
</dbReference>
<keyword evidence="7" id="KW-0699">rRNA-binding</keyword>
<dbReference type="InterPro" id="IPR020040">
    <property type="entry name" value="Ribosomal_uL6_a/b-dom"/>
</dbReference>
<evidence type="ECO:0000259" key="8">
    <source>
        <dbReference type="Pfam" id="PF00347"/>
    </source>
</evidence>
<dbReference type="Pfam" id="PF00347">
    <property type="entry name" value="Ribosomal_L6"/>
    <property type="match status" value="2"/>
</dbReference>
<dbReference type="PANTHER" id="PTHR11655">
    <property type="entry name" value="60S/50S RIBOSOMAL PROTEIN L6/L9"/>
    <property type="match status" value="1"/>
</dbReference>
<dbReference type="Proteomes" id="UP000294364">
    <property type="component" value="Chromosome"/>
</dbReference>
<evidence type="ECO:0000256" key="6">
    <source>
        <dbReference type="RuleBase" id="RU003869"/>
    </source>
</evidence>
<dbReference type="SUPFAM" id="SSF56053">
    <property type="entry name" value="Ribosomal protein L6"/>
    <property type="match status" value="2"/>
</dbReference>
<feature type="domain" description="Large ribosomal subunit protein uL6 alpha-beta" evidence="8">
    <location>
        <begin position="90"/>
        <end position="164"/>
    </location>
</feature>
<dbReference type="InterPro" id="IPR019906">
    <property type="entry name" value="Ribosomal_uL6_bac-type"/>
</dbReference>
<dbReference type="PRINTS" id="PR00059">
    <property type="entry name" value="RIBOSOMALL6"/>
</dbReference>
<evidence type="ECO:0000313" key="9">
    <source>
        <dbReference type="EMBL" id="VFP78642.1"/>
    </source>
</evidence>
<accession>A0A451CZ39</accession>
<dbReference type="FunFam" id="3.90.930.12:FF:000001">
    <property type="entry name" value="50S ribosomal protein L6"/>
    <property type="match status" value="1"/>
</dbReference>
<dbReference type="GO" id="GO:0002181">
    <property type="term" value="P:cytoplasmic translation"/>
    <property type="evidence" value="ECO:0007669"/>
    <property type="project" value="TreeGrafter"/>
</dbReference>
<dbReference type="RefSeq" id="WP_157991960.1">
    <property type="nucleotide sequence ID" value="NZ_LR217698.1"/>
</dbReference>
<proteinExistence type="inferred from homology"/>
<dbReference type="EMBL" id="LR217698">
    <property type="protein sequence ID" value="VFP78642.1"/>
    <property type="molecule type" value="Genomic_DNA"/>
</dbReference>
<dbReference type="PROSITE" id="PS00525">
    <property type="entry name" value="RIBOSOMAL_L6_1"/>
    <property type="match status" value="1"/>
</dbReference>
<reference evidence="9 10" key="1">
    <citation type="submission" date="2019-02" db="EMBL/GenBank/DDBJ databases">
        <authorList>
            <person name="Manzano-Marin A."/>
            <person name="Manzano-Marin A."/>
        </authorList>
    </citation>
    <scope>NUCLEOTIDE SEQUENCE [LARGE SCALE GENOMIC DNA]</scope>
    <source>
        <strain evidence="9 10">ErCicurtihirsuta</strain>
    </source>
</reference>
<keyword evidence="7" id="KW-0694">RNA-binding</keyword>
<evidence type="ECO:0000256" key="1">
    <source>
        <dbReference type="ARBA" id="ARBA00009356"/>
    </source>
</evidence>
<dbReference type="GO" id="GO:0003735">
    <property type="term" value="F:structural constituent of ribosome"/>
    <property type="evidence" value="ECO:0007669"/>
    <property type="project" value="UniProtKB-UniRule"/>
</dbReference>
<keyword evidence="2 6" id="KW-0689">Ribosomal protein</keyword>
<evidence type="ECO:0000256" key="4">
    <source>
        <dbReference type="ARBA" id="ARBA00035454"/>
    </source>
</evidence>
<dbReference type="PANTHER" id="PTHR11655:SF14">
    <property type="entry name" value="LARGE RIBOSOMAL SUBUNIT PROTEIN UL6M"/>
    <property type="match status" value="1"/>
</dbReference>
<dbReference type="InterPro" id="IPR036789">
    <property type="entry name" value="Ribosomal_uL6-like_a/b-dom_sf"/>
</dbReference>
<sequence>MSRIAKAPIIIPSGVEVGLNGQVISIKSMTHELTRALHQAVEVKRFKDSLIFSPRKGFLDGWAQAGTSRSLVYSMILGVISSFFKKIQLVGVGYRVSLKDNKLNLTLGLSHPIEHILPEGITAECLSQTEILLKGANKQLLGQVAADLRAYRPPEPYKGKGIRYFNETVRSKEAKKK</sequence>
<gene>
    <name evidence="9" type="primary">rplF</name>
    <name evidence="9" type="ORF">ERCICURT3053_267</name>
</gene>